<evidence type="ECO:0000256" key="1">
    <source>
        <dbReference type="SAM" id="MobiDB-lite"/>
    </source>
</evidence>
<name>A0AAD7I6I4_9AGAR</name>
<feature type="compositionally biased region" description="Low complexity" evidence="1">
    <location>
        <begin position="232"/>
        <end position="241"/>
    </location>
</feature>
<comment type="caution">
    <text evidence="2">The sequence shown here is derived from an EMBL/GenBank/DDBJ whole genome shotgun (WGS) entry which is preliminary data.</text>
</comment>
<proteinExistence type="predicted"/>
<dbReference type="Proteomes" id="UP001215280">
    <property type="component" value="Unassembled WGS sequence"/>
</dbReference>
<feature type="region of interest" description="Disordered" evidence="1">
    <location>
        <begin position="159"/>
        <end position="253"/>
    </location>
</feature>
<feature type="compositionally biased region" description="Polar residues" evidence="1">
    <location>
        <begin position="43"/>
        <end position="58"/>
    </location>
</feature>
<sequence length="418" mass="45779">MLVSYAPRTPVYHPATMSKPVRPFFKRQKTDSSASRPVEFVSRSGSPAGSFSLNNLQPHDSPRVGSPAGSFYSHSSASSPSIDSTSSAGSAKDFPATPSLTLAPGWLSRSPRSTRSMHTTSPTESEFPSPPDTPMEVPEAELRRRQLQKAARILGEAIPLELVLQPRHPLVKAFPDPPPRRSTESPQPGQQPKEMSTERRAGKLARRASLSLSTFASKFRGGPTNHSRDSSQDSSSSDQSSPPVPAMPRRRSIVATSPIMFNFPLELSPSRAQFIQPSSPSTPDGGLVIDIRSPPSSILGHDDEEATPVREYSSPLARSHSYSHSEILPRVVPMPTHSHAESEQIYMRSETPFSHMRPETPFADVRPGTPFIDLDDGEDTASAAYLSPVSRKERGQGWSGEWNQRDMQDVIQKLRSLK</sequence>
<feature type="region of interest" description="Disordered" evidence="1">
    <location>
        <begin position="275"/>
        <end position="321"/>
    </location>
</feature>
<feature type="compositionally biased region" description="Low complexity" evidence="1">
    <location>
        <begin position="65"/>
        <end position="91"/>
    </location>
</feature>
<keyword evidence="3" id="KW-1185">Reference proteome</keyword>
<evidence type="ECO:0000313" key="3">
    <source>
        <dbReference type="Proteomes" id="UP001215280"/>
    </source>
</evidence>
<dbReference type="EMBL" id="JARJLG010000150">
    <property type="protein sequence ID" value="KAJ7736204.1"/>
    <property type="molecule type" value="Genomic_DNA"/>
</dbReference>
<dbReference type="AlphaFoldDB" id="A0AAD7I6I4"/>
<gene>
    <name evidence="2" type="ORF">DFH07DRAFT_843039</name>
</gene>
<reference evidence="2" key="1">
    <citation type="submission" date="2023-03" db="EMBL/GenBank/DDBJ databases">
        <title>Massive genome expansion in bonnet fungi (Mycena s.s.) driven by repeated elements and novel gene families across ecological guilds.</title>
        <authorList>
            <consortium name="Lawrence Berkeley National Laboratory"/>
            <person name="Harder C.B."/>
            <person name="Miyauchi S."/>
            <person name="Viragh M."/>
            <person name="Kuo A."/>
            <person name="Thoen E."/>
            <person name="Andreopoulos B."/>
            <person name="Lu D."/>
            <person name="Skrede I."/>
            <person name="Drula E."/>
            <person name="Henrissat B."/>
            <person name="Morin E."/>
            <person name="Kohler A."/>
            <person name="Barry K."/>
            <person name="LaButti K."/>
            <person name="Morin E."/>
            <person name="Salamov A."/>
            <person name="Lipzen A."/>
            <person name="Mereny Z."/>
            <person name="Hegedus B."/>
            <person name="Baldrian P."/>
            <person name="Stursova M."/>
            <person name="Weitz H."/>
            <person name="Taylor A."/>
            <person name="Grigoriev I.V."/>
            <person name="Nagy L.G."/>
            <person name="Martin F."/>
            <person name="Kauserud H."/>
        </authorList>
    </citation>
    <scope>NUCLEOTIDE SEQUENCE</scope>
    <source>
        <strain evidence="2">CBHHK188m</strain>
    </source>
</reference>
<accession>A0AAD7I6I4</accession>
<feature type="compositionally biased region" description="Polar residues" evidence="1">
    <location>
        <begin position="184"/>
        <end position="194"/>
    </location>
</feature>
<feature type="region of interest" description="Disordered" evidence="1">
    <location>
        <begin position="1"/>
        <end position="144"/>
    </location>
</feature>
<evidence type="ECO:0000313" key="2">
    <source>
        <dbReference type="EMBL" id="KAJ7736204.1"/>
    </source>
</evidence>
<protein>
    <submittedName>
        <fullName evidence="2">Uncharacterized protein</fullName>
    </submittedName>
</protein>
<organism evidence="2 3">
    <name type="scientific">Mycena maculata</name>
    <dbReference type="NCBI Taxonomy" id="230809"/>
    <lineage>
        <taxon>Eukaryota</taxon>
        <taxon>Fungi</taxon>
        <taxon>Dikarya</taxon>
        <taxon>Basidiomycota</taxon>
        <taxon>Agaricomycotina</taxon>
        <taxon>Agaricomycetes</taxon>
        <taxon>Agaricomycetidae</taxon>
        <taxon>Agaricales</taxon>
        <taxon>Marasmiineae</taxon>
        <taxon>Mycenaceae</taxon>
        <taxon>Mycena</taxon>
    </lineage>
</organism>